<protein>
    <submittedName>
        <fullName evidence="1">Uncharacterized protein</fullName>
    </submittedName>
</protein>
<dbReference type="RefSeq" id="WP_156242323.1">
    <property type="nucleotide sequence ID" value="NZ_BAAAZL010000004.1"/>
</dbReference>
<dbReference type="EMBL" id="CP032550">
    <property type="protein sequence ID" value="QGU27818.1"/>
    <property type="molecule type" value="Genomic_DNA"/>
</dbReference>
<dbReference type="AlphaFoldDB" id="A0A6I6E9E9"/>
<organism evidence="1 2">
    <name type="scientific">Microbacterium oryzae</name>
    <dbReference type="NCBI Taxonomy" id="743009"/>
    <lineage>
        <taxon>Bacteria</taxon>
        <taxon>Bacillati</taxon>
        <taxon>Actinomycetota</taxon>
        <taxon>Actinomycetes</taxon>
        <taxon>Micrococcales</taxon>
        <taxon>Microbacteriaceae</taxon>
        <taxon>Microbacterium</taxon>
    </lineage>
</organism>
<proteinExistence type="predicted"/>
<dbReference type="KEGG" id="moj:D7D94_09190"/>
<dbReference type="Proteomes" id="UP000422989">
    <property type="component" value="Chromosome"/>
</dbReference>
<sequence>MSLIWHQQDVEFRREWTGKPVEEIEKHAGPVVEQLTPGAGAEIVHAYAIAVAEGRPFGLD</sequence>
<evidence type="ECO:0000313" key="1">
    <source>
        <dbReference type="EMBL" id="QGU27818.1"/>
    </source>
</evidence>
<evidence type="ECO:0000313" key="2">
    <source>
        <dbReference type="Proteomes" id="UP000422989"/>
    </source>
</evidence>
<name>A0A6I6E9E9_9MICO</name>
<reference evidence="1 2" key="1">
    <citation type="submission" date="2018-09" db="EMBL/GenBank/DDBJ databases">
        <title>Whole genome sequencing of Microbacterium oryzae strain MB-10T.</title>
        <authorList>
            <person name="Das S.K."/>
        </authorList>
    </citation>
    <scope>NUCLEOTIDE SEQUENCE [LARGE SCALE GENOMIC DNA]</scope>
    <source>
        <strain evidence="1 2">MB-10</strain>
    </source>
</reference>
<accession>A0A6I6E9E9</accession>
<gene>
    <name evidence="1" type="ORF">D7D94_09190</name>
</gene>
<keyword evidence="2" id="KW-1185">Reference proteome</keyword>